<dbReference type="Proteomes" id="UP000887575">
    <property type="component" value="Unassembled WGS sequence"/>
</dbReference>
<feature type="domain" description="Methyltransferase type 11" evidence="1">
    <location>
        <begin position="59"/>
        <end position="165"/>
    </location>
</feature>
<evidence type="ECO:0000313" key="2">
    <source>
        <dbReference type="Proteomes" id="UP000887575"/>
    </source>
</evidence>
<dbReference type="Gene3D" id="3.40.50.150">
    <property type="entry name" value="Vaccinia Virus protein VP39"/>
    <property type="match status" value="1"/>
</dbReference>
<dbReference type="AlphaFoldDB" id="A0AAF3EJ70"/>
<dbReference type="Pfam" id="PF08241">
    <property type="entry name" value="Methyltransf_11"/>
    <property type="match status" value="1"/>
</dbReference>
<evidence type="ECO:0000313" key="3">
    <source>
        <dbReference type="WBParaSite" id="MBELARI_LOCUS14072"/>
    </source>
</evidence>
<dbReference type="SUPFAM" id="SSF53335">
    <property type="entry name" value="S-adenosyl-L-methionine-dependent methyltransferases"/>
    <property type="match status" value="1"/>
</dbReference>
<dbReference type="InterPro" id="IPR029063">
    <property type="entry name" value="SAM-dependent_MTases_sf"/>
</dbReference>
<sequence length="275" mass="32494">MRFLEQFKRLITLDLANQFAIPVQSLPGWFLSKSSAKHNLPLYKACIDFLPLLPDDYFLEIGYGRGEMLKLCHDLIRKENGKGVVYGVERSQYMEDVARKRFALEIVEDGSIQLNRVLDLRHLPYPNDIFHGIAHIDVFYFWKEERIAEICREFFRVLKPGHKVVCAMEFERLKKLEKWGLLSTNQWNPVRYLSHLEPAGFVNVKIDYTESGKRKIQLVTAMKPDVDEDYFNPEERMRKLERDVKRQMVLNDMMNKGYKPTADDLELLQDKELFK</sequence>
<dbReference type="CDD" id="cd02440">
    <property type="entry name" value="AdoMet_MTases"/>
    <property type="match status" value="1"/>
</dbReference>
<proteinExistence type="predicted"/>
<organism evidence="2 3">
    <name type="scientific">Mesorhabditis belari</name>
    <dbReference type="NCBI Taxonomy" id="2138241"/>
    <lineage>
        <taxon>Eukaryota</taxon>
        <taxon>Metazoa</taxon>
        <taxon>Ecdysozoa</taxon>
        <taxon>Nematoda</taxon>
        <taxon>Chromadorea</taxon>
        <taxon>Rhabditida</taxon>
        <taxon>Rhabditina</taxon>
        <taxon>Rhabditomorpha</taxon>
        <taxon>Rhabditoidea</taxon>
        <taxon>Rhabditidae</taxon>
        <taxon>Mesorhabditinae</taxon>
        <taxon>Mesorhabditis</taxon>
    </lineage>
</organism>
<accession>A0AAF3EJ70</accession>
<evidence type="ECO:0000259" key="1">
    <source>
        <dbReference type="Pfam" id="PF08241"/>
    </source>
</evidence>
<reference evidence="3" key="1">
    <citation type="submission" date="2024-02" db="UniProtKB">
        <authorList>
            <consortium name="WormBaseParasite"/>
        </authorList>
    </citation>
    <scope>IDENTIFICATION</scope>
</reference>
<keyword evidence="2" id="KW-1185">Reference proteome</keyword>
<name>A0AAF3EJ70_9BILA</name>
<dbReference type="WBParaSite" id="MBELARI_LOCUS14072">
    <property type="protein sequence ID" value="MBELARI_LOCUS14072"/>
    <property type="gene ID" value="MBELARI_LOCUS14072"/>
</dbReference>
<dbReference type="GO" id="GO:0008757">
    <property type="term" value="F:S-adenosylmethionine-dependent methyltransferase activity"/>
    <property type="evidence" value="ECO:0007669"/>
    <property type="project" value="InterPro"/>
</dbReference>
<dbReference type="InterPro" id="IPR013216">
    <property type="entry name" value="Methyltransf_11"/>
</dbReference>
<protein>
    <submittedName>
        <fullName evidence="3">Methyltransferase type 11 domain-containing protein</fullName>
    </submittedName>
</protein>